<protein>
    <submittedName>
        <fullName evidence="1">Uncharacterized protein</fullName>
    </submittedName>
</protein>
<comment type="caution">
    <text evidence="1">The sequence shown here is derived from an EMBL/GenBank/DDBJ whole genome shotgun (WGS) entry which is preliminary data.</text>
</comment>
<proteinExistence type="predicted"/>
<sequence length="94" mass="10650">MKNEAMKTAVDAFILERINDCGSRPNESLSDAIERLAVCADKLRNTLSAEQRILLTDCENAYSMTDGETMNCYYRAGFSDAVLFLLGWRDSEWN</sequence>
<reference evidence="1 2" key="1">
    <citation type="submission" date="2018-08" db="EMBL/GenBank/DDBJ databases">
        <title>A genome reference for cultivated species of the human gut microbiota.</title>
        <authorList>
            <person name="Zou Y."/>
            <person name="Xue W."/>
            <person name="Luo G."/>
        </authorList>
    </citation>
    <scope>NUCLEOTIDE SEQUENCE [LARGE SCALE GENOMIC DNA]</scope>
    <source>
        <strain evidence="1 2">AF28-26</strain>
    </source>
</reference>
<gene>
    <name evidence="1" type="ORF">DWY99_04965</name>
</gene>
<name>A0A412AY79_9FIRM</name>
<evidence type="ECO:0000313" key="1">
    <source>
        <dbReference type="EMBL" id="RGQ42125.1"/>
    </source>
</evidence>
<evidence type="ECO:0000313" key="2">
    <source>
        <dbReference type="Proteomes" id="UP000284751"/>
    </source>
</evidence>
<dbReference type="Proteomes" id="UP000284751">
    <property type="component" value="Unassembled WGS sequence"/>
</dbReference>
<dbReference type="AlphaFoldDB" id="A0A412AY79"/>
<accession>A0A412AY79</accession>
<dbReference type="EMBL" id="QRTC01000013">
    <property type="protein sequence ID" value="RGQ42125.1"/>
    <property type="molecule type" value="Genomic_DNA"/>
</dbReference>
<organism evidence="1 2">
    <name type="scientific">[Clostridium] leptum</name>
    <dbReference type="NCBI Taxonomy" id="1535"/>
    <lineage>
        <taxon>Bacteria</taxon>
        <taxon>Bacillati</taxon>
        <taxon>Bacillota</taxon>
        <taxon>Clostridia</taxon>
        <taxon>Eubacteriales</taxon>
        <taxon>Oscillospiraceae</taxon>
        <taxon>Oscillospiraceae incertae sedis</taxon>
    </lineage>
</organism>